<organism evidence="1 2">
    <name type="scientific">Parasphingorhabdus halotolerans</name>
    <dbReference type="NCBI Taxonomy" id="2725558"/>
    <lineage>
        <taxon>Bacteria</taxon>
        <taxon>Pseudomonadati</taxon>
        <taxon>Pseudomonadota</taxon>
        <taxon>Alphaproteobacteria</taxon>
        <taxon>Sphingomonadales</taxon>
        <taxon>Sphingomonadaceae</taxon>
        <taxon>Parasphingorhabdus</taxon>
    </lineage>
</organism>
<dbReference type="Pfam" id="PF03746">
    <property type="entry name" value="LamB_YcsF"/>
    <property type="match status" value="1"/>
</dbReference>
<accession>A0A6H2DJH1</accession>
<evidence type="ECO:0000313" key="2">
    <source>
        <dbReference type="Proteomes" id="UP000501600"/>
    </source>
</evidence>
<dbReference type="InterPro" id="IPR011330">
    <property type="entry name" value="Glyco_hydro/deAcase_b/a-brl"/>
</dbReference>
<protein>
    <submittedName>
        <fullName evidence="1">Uncharacterized protein</fullName>
    </submittedName>
</protein>
<dbReference type="AlphaFoldDB" id="A0A6H2DJH1"/>
<proteinExistence type="predicted"/>
<dbReference type="InterPro" id="IPR005501">
    <property type="entry name" value="LamB/YcsF/PxpA-like"/>
</dbReference>
<dbReference type="EMBL" id="CP051217">
    <property type="protein sequence ID" value="QJB67901.1"/>
    <property type="molecule type" value="Genomic_DNA"/>
</dbReference>
<name>A0A6H2DJH1_9SPHN</name>
<reference evidence="1 2" key="1">
    <citation type="submission" date="2020-04" db="EMBL/GenBank/DDBJ databases">
        <title>Genome sequence for Sphingorhabdus sp. strain M1.</title>
        <authorList>
            <person name="Park S.-J."/>
        </authorList>
    </citation>
    <scope>NUCLEOTIDE SEQUENCE [LARGE SCALE GENOMIC DNA]</scope>
    <source>
        <strain evidence="1 2">JK6</strain>
    </source>
</reference>
<keyword evidence="2" id="KW-1185">Reference proteome</keyword>
<sequence>MIRTIDLNADLGEDESAEGQARDIAMMEVISSCNIACGGMPVHLQLWRGC</sequence>
<gene>
    <name evidence="1" type="ORF">HF685_00060</name>
</gene>
<dbReference type="Gene3D" id="3.20.20.370">
    <property type="entry name" value="Glycoside hydrolase/deacetylase"/>
    <property type="match status" value="1"/>
</dbReference>
<dbReference type="Proteomes" id="UP000501600">
    <property type="component" value="Chromosome"/>
</dbReference>
<dbReference type="SUPFAM" id="SSF88713">
    <property type="entry name" value="Glycoside hydrolase/deacetylase"/>
    <property type="match status" value="1"/>
</dbReference>
<evidence type="ECO:0000313" key="1">
    <source>
        <dbReference type="EMBL" id="QJB67901.1"/>
    </source>
</evidence>
<dbReference type="KEGG" id="phao:HF685_00060"/>
<dbReference type="GO" id="GO:0005975">
    <property type="term" value="P:carbohydrate metabolic process"/>
    <property type="evidence" value="ECO:0007669"/>
    <property type="project" value="InterPro"/>
</dbReference>